<keyword evidence="9" id="KW-0902">Two-component regulatory system</keyword>
<dbReference type="InterPro" id="IPR036890">
    <property type="entry name" value="HATPase_C_sf"/>
</dbReference>
<dbReference type="SMART" id="SM00387">
    <property type="entry name" value="HATPase_c"/>
    <property type="match status" value="1"/>
</dbReference>
<dbReference type="InterPro" id="IPR005467">
    <property type="entry name" value="His_kinase_dom"/>
</dbReference>
<dbReference type="InterPro" id="IPR003660">
    <property type="entry name" value="HAMP_dom"/>
</dbReference>
<dbReference type="OrthoDB" id="9809766at2"/>
<dbReference type="SUPFAM" id="SSF55874">
    <property type="entry name" value="ATPase domain of HSP90 chaperone/DNA topoisomerase II/histidine kinase"/>
    <property type="match status" value="1"/>
</dbReference>
<evidence type="ECO:0000256" key="6">
    <source>
        <dbReference type="ARBA" id="ARBA00022692"/>
    </source>
</evidence>
<dbReference type="EMBL" id="BDOQ01000003">
    <property type="protein sequence ID" value="GBG13209.1"/>
    <property type="molecule type" value="Genomic_DNA"/>
</dbReference>
<dbReference type="InterPro" id="IPR036097">
    <property type="entry name" value="HisK_dim/P_sf"/>
</dbReference>
<dbReference type="PROSITE" id="PS50109">
    <property type="entry name" value="HIS_KIN"/>
    <property type="match status" value="1"/>
</dbReference>
<keyword evidence="7" id="KW-0418">Kinase</keyword>
<keyword evidence="8 11" id="KW-1133">Transmembrane helix</keyword>
<evidence type="ECO:0000256" key="9">
    <source>
        <dbReference type="ARBA" id="ARBA00023012"/>
    </source>
</evidence>
<dbReference type="PRINTS" id="PR00344">
    <property type="entry name" value="BCTRLSENSOR"/>
</dbReference>
<dbReference type="PANTHER" id="PTHR45436:SF8">
    <property type="entry name" value="HISTIDINE KINASE"/>
    <property type="match status" value="1"/>
</dbReference>
<dbReference type="SMART" id="SM00304">
    <property type="entry name" value="HAMP"/>
    <property type="match status" value="1"/>
</dbReference>
<evidence type="ECO:0000256" key="4">
    <source>
        <dbReference type="ARBA" id="ARBA00022553"/>
    </source>
</evidence>
<accession>A0A2R5F5M1</accession>
<dbReference type="Proteomes" id="UP000245081">
    <property type="component" value="Unassembled WGS sequence"/>
</dbReference>
<dbReference type="InterPro" id="IPR003594">
    <property type="entry name" value="HATPase_dom"/>
</dbReference>
<keyword evidence="4" id="KW-0597">Phosphoprotein</keyword>
<dbReference type="RefSeq" id="WP_109014437.1">
    <property type="nucleotide sequence ID" value="NZ_BDOQ01000003.1"/>
</dbReference>
<feature type="transmembrane region" description="Helical" evidence="11">
    <location>
        <begin position="158"/>
        <end position="179"/>
    </location>
</feature>
<dbReference type="Pfam" id="PF00672">
    <property type="entry name" value="HAMP"/>
    <property type="match status" value="1"/>
</dbReference>
<evidence type="ECO:0000313" key="14">
    <source>
        <dbReference type="EMBL" id="GBG13209.1"/>
    </source>
</evidence>
<feature type="domain" description="Histidine kinase" evidence="12">
    <location>
        <begin position="243"/>
        <end position="445"/>
    </location>
</feature>
<evidence type="ECO:0000256" key="10">
    <source>
        <dbReference type="ARBA" id="ARBA00023136"/>
    </source>
</evidence>
<dbReference type="InterPro" id="IPR050428">
    <property type="entry name" value="TCS_sensor_his_kinase"/>
</dbReference>
<keyword evidence="15" id="KW-1185">Reference proteome</keyword>
<organism evidence="14 15">
    <name type="scientific">Novimethylophilus kurashikiensis</name>
    <dbReference type="NCBI Taxonomy" id="1825523"/>
    <lineage>
        <taxon>Bacteria</taxon>
        <taxon>Pseudomonadati</taxon>
        <taxon>Pseudomonadota</taxon>
        <taxon>Betaproteobacteria</taxon>
        <taxon>Nitrosomonadales</taxon>
        <taxon>Methylophilaceae</taxon>
        <taxon>Novimethylophilus</taxon>
    </lineage>
</organism>
<evidence type="ECO:0000259" key="13">
    <source>
        <dbReference type="PROSITE" id="PS50885"/>
    </source>
</evidence>
<dbReference type="Gene3D" id="1.10.287.130">
    <property type="match status" value="1"/>
</dbReference>
<evidence type="ECO:0000313" key="15">
    <source>
        <dbReference type="Proteomes" id="UP000245081"/>
    </source>
</evidence>
<sequence>MSSVRLSDTWRTTTFRLVLLYGGMFTIGVVTLLAVIYFHTQDFIDQQTAYVLKAELRNYLATPPDKISDSFNIDIQRDSRHIEIYGLFSDTGVRLTGNAEKLPRGFALDSEPHLIRPRSSDSWLTLRTDVWGVGARLPDQHILFLGRQQVQLDEIRQIIIRALGGAVLVILVGTALGIASSIRPIQRLRKIQGVSQSIIQGNIDLRLPMTGNQDELDLLAKIVNKMLDEIAQRMNDIKGAADSVAHDLRTPLTHLRTRLNRLLSLLNAPDQQQLVEEAIDEVDTVLSRFRALLRIAEISGSMRRAMFKQVAIQPLLENIKDIYTPLAEEKNVALLFDLPEVELTVMGDGDLLFEAVMNLVDNAVKFASQNGYVTARLFEKSGVCHIEIENNGQGIPEDELKMVILPFYRSELNRHQSEGYGVGLSIVNAIVNLHGFRLSLQSANGVTRAIIECSNRLASENGV</sequence>
<dbReference type="PANTHER" id="PTHR45436">
    <property type="entry name" value="SENSOR HISTIDINE KINASE YKOH"/>
    <property type="match status" value="1"/>
</dbReference>
<feature type="domain" description="HAMP" evidence="13">
    <location>
        <begin position="185"/>
        <end position="235"/>
    </location>
</feature>
<gene>
    <name evidence="14" type="ORF">NMK_0753</name>
</gene>
<evidence type="ECO:0000256" key="5">
    <source>
        <dbReference type="ARBA" id="ARBA00022679"/>
    </source>
</evidence>
<dbReference type="AlphaFoldDB" id="A0A2R5F5M1"/>
<evidence type="ECO:0000256" key="2">
    <source>
        <dbReference type="ARBA" id="ARBA00004370"/>
    </source>
</evidence>
<comment type="caution">
    <text evidence="14">The sequence shown here is derived from an EMBL/GenBank/DDBJ whole genome shotgun (WGS) entry which is preliminary data.</text>
</comment>
<dbReference type="Pfam" id="PF02518">
    <property type="entry name" value="HATPase_c"/>
    <property type="match status" value="1"/>
</dbReference>
<comment type="subcellular location">
    <subcellularLocation>
        <location evidence="2">Membrane</location>
    </subcellularLocation>
</comment>
<keyword evidence="5" id="KW-0808">Transferase</keyword>
<keyword evidence="6 11" id="KW-0812">Transmembrane</keyword>
<evidence type="ECO:0000256" key="11">
    <source>
        <dbReference type="SAM" id="Phobius"/>
    </source>
</evidence>
<dbReference type="SUPFAM" id="SSF158472">
    <property type="entry name" value="HAMP domain-like"/>
    <property type="match status" value="1"/>
</dbReference>
<dbReference type="EC" id="2.7.13.3" evidence="3"/>
<dbReference type="InterPro" id="IPR004358">
    <property type="entry name" value="Sig_transdc_His_kin-like_C"/>
</dbReference>
<dbReference type="GO" id="GO:0005886">
    <property type="term" value="C:plasma membrane"/>
    <property type="evidence" value="ECO:0007669"/>
    <property type="project" value="TreeGrafter"/>
</dbReference>
<dbReference type="Gene3D" id="6.10.340.10">
    <property type="match status" value="1"/>
</dbReference>
<feature type="transmembrane region" description="Helical" evidence="11">
    <location>
        <begin position="20"/>
        <end position="38"/>
    </location>
</feature>
<dbReference type="InterPro" id="IPR003661">
    <property type="entry name" value="HisK_dim/P_dom"/>
</dbReference>
<protein>
    <recommendedName>
        <fullName evidence="3">histidine kinase</fullName>
        <ecNumber evidence="3">2.7.13.3</ecNumber>
    </recommendedName>
</protein>
<proteinExistence type="predicted"/>
<evidence type="ECO:0000259" key="12">
    <source>
        <dbReference type="PROSITE" id="PS50109"/>
    </source>
</evidence>
<dbReference type="Gene3D" id="3.30.565.10">
    <property type="entry name" value="Histidine kinase-like ATPase, C-terminal domain"/>
    <property type="match status" value="1"/>
</dbReference>
<evidence type="ECO:0000256" key="3">
    <source>
        <dbReference type="ARBA" id="ARBA00012438"/>
    </source>
</evidence>
<evidence type="ECO:0000256" key="7">
    <source>
        <dbReference type="ARBA" id="ARBA00022777"/>
    </source>
</evidence>
<dbReference type="Pfam" id="PF00512">
    <property type="entry name" value="HisKA"/>
    <property type="match status" value="1"/>
</dbReference>
<evidence type="ECO:0000256" key="8">
    <source>
        <dbReference type="ARBA" id="ARBA00022989"/>
    </source>
</evidence>
<dbReference type="GO" id="GO:0000155">
    <property type="term" value="F:phosphorelay sensor kinase activity"/>
    <property type="evidence" value="ECO:0007669"/>
    <property type="project" value="InterPro"/>
</dbReference>
<dbReference type="SUPFAM" id="SSF47384">
    <property type="entry name" value="Homodimeric domain of signal transducing histidine kinase"/>
    <property type="match status" value="1"/>
</dbReference>
<evidence type="ECO:0000256" key="1">
    <source>
        <dbReference type="ARBA" id="ARBA00000085"/>
    </source>
</evidence>
<keyword evidence="10 11" id="KW-0472">Membrane</keyword>
<comment type="catalytic activity">
    <reaction evidence="1">
        <text>ATP + protein L-histidine = ADP + protein N-phospho-L-histidine.</text>
        <dbReference type="EC" id="2.7.13.3"/>
    </reaction>
</comment>
<dbReference type="PROSITE" id="PS50885">
    <property type="entry name" value="HAMP"/>
    <property type="match status" value="1"/>
</dbReference>
<reference evidence="14 15" key="1">
    <citation type="journal article" date="2018" name="Environ. Microbiol.">
        <title>Isolation and genomic characterization of Novimethylophilus kurashikiensis gen. nov. sp. nov., a new lanthanide-dependent methylotrophic species of Methylophilaceae.</title>
        <authorList>
            <person name="Lv H."/>
            <person name="Sahin N."/>
            <person name="Tani A."/>
        </authorList>
    </citation>
    <scope>NUCLEOTIDE SEQUENCE [LARGE SCALE GENOMIC DNA]</scope>
    <source>
        <strain evidence="14 15">La2-4</strain>
    </source>
</reference>
<name>A0A2R5F5M1_9PROT</name>
<dbReference type="CDD" id="cd06225">
    <property type="entry name" value="HAMP"/>
    <property type="match status" value="1"/>
</dbReference>